<evidence type="ECO:0000313" key="1">
    <source>
        <dbReference type="EMBL" id="KAF2011866.1"/>
    </source>
</evidence>
<evidence type="ECO:0000313" key="2">
    <source>
        <dbReference type="Proteomes" id="UP000799778"/>
    </source>
</evidence>
<dbReference type="OrthoDB" id="3799527at2759"/>
<name>A0A6A5XG84_9PLEO</name>
<dbReference type="SUPFAM" id="SSF52047">
    <property type="entry name" value="RNI-like"/>
    <property type="match status" value="1"/>
</dbReference>
<dbReference type="Proteomes" id="UP000799778">
    <property type="component" value="Unassembled WGS sequence"/>
</dbReference>
<reference evidence="1" key="1">
    <citation type="journal article" date="2020" name="Stud. Mycol.">
        <title>101 Dothideomycetes genomes: a test case for predicting lifestyles and emergence of pathogens.</title>
        <authorList>
            <person name="Haridas S."/>
            <person name="Albert R."/>
            <person name="Binder M."/>
            <person name="Bloem J."/>
            <person name="Labutti K."/>
            <person name="Salamov A."/>
            <person name="Andreopoulos B."/>
            <person name="Baker S."/>
            <person name="Barry K."/>
            <person name="Bills G."/>
            <person name="Bluhm B."/>
            <person name="Cannon C."/>
            <person name="Castanera R."/>
            <person name="Culley D."/>
            <person name="Daum C."/>
            <person name="Ezra D."/>
            <person name="Gonzalez J."/>
            <person name="Henrissat B."/>
            <person name="Kuo A."/>
            <person name="Liang C."/>
            <person name="Lipzen A."/>
            <person name="Lutzoni F."/>
            <person name="Magnuson J."/>
            <person name="Mondo S."/>
            <person name="Nolan M."/>
            <person name="Ohm R."/>
            <person name="Pangilinan J."/>
            <person name="Park H.-J."/>
            <person name="Ramirez L."/>
            <person name="Alfaro M."/>
            <person name="Sun H."/>
            <person name="Tritt A."/>
            <person name="Yoshinaga Y."/>
            <person name="Zwiers L.-H."/>
            <person name="Turgeon B."/>
            <person name="Goodwin S."/>
            <person name="Spatafora J."/>
            <person name="Crous P."/>
            <person name="Grigoriev I."/>
        </authorList>
    </citation>
    <scope>NUCLEOTIDE SEQUENCE</scope>
    <source>
        <strain evidence="1">CBS 175.79</strain>
    </source>
</reference>
<dbReference type="InterPro" id="IPR032675">
    <property type="entry name" value="LRR_dom_sf"/>
</dbReference>
<dbReference type="Gene3D" id="3.80.10.10">
    <property type="entry name" value="Ribonuclease Inhibitor"/>
    <property type="match status" value="1"/>
</dbReference>
<gene>
    <name evidence="1" type="ORF">BU24DRAFT_265331</name>
</gene>
<proteinExistence type="predicted"/>
<sequence>MGCQPSAQTIDIAYNKLKTTTSVELRRFSSFHLHRTKDVICMGFCAGRDIRPRSFLTLRFPLTSTTIATGQTVLNMHTLSTTFVTWAGLNHLAMSFARIHAQHEDAILEAWNPTLEQKLDDFVVGTRRAIAPFVSRLRIDLSPLQGTGEASLFDTQRRYDYNSISQERQLKLMNPSLRNFLPRLEDIVAKMPKLKRLVIEIPDEWRSDGPAEIDFDVDEDAEEVGMILELDLLELVRDSIANMFSSPRINLPLLTYLRLTLPSTYDFSIIGPKIPETVALQLRHLYLEYIDGTGRYGDLQYTHGLDDSDTEGDEEHPFSNLQHRFPNTAYMRDMCALVNRCRNLESLGLHCTQPLDLDHLEWLPTASQGLKNIYIARAVTTAEKLISLITPSIIEGFHIQDVSLTSGTWESVFGILRACPSLKYFHVFNLIYSKHGKSRNRMEHNNRPWENVDFMWSHCTEDWRRFGDVVRAVQKRGGLVDEDTDGKALEVEVERYYGFVEDGN</sequence>
<dbReference type="GeneID" id="54279936"/>
<accession>A0A6A5XG84</accession>
<dbReference type="EMBL" id="ML978073">
    <property type="protein sequence ID" value="KAF2011866.1"/>
    <property type="molecule type" value="Genomic_DNA"/>
</dbReference>
<keyword evidence="2" id="KW-1185">Reference proteome</keyword>
<protein>
    <submittedName>
        <fullName evidence="1">Uncharacterized protein</fullName>
    </submittedName>
</protein>
<dbReference type="RefSeq" id="XP_033380205.1">
    <property type="nucleotide sequence ID" value="XM_033522539.1"/>
</dbReference>
<dbReference type="AlphaFoldDB" id="A0A6A5XG84"/>
<organism evidence="1 2">
    <name type="scientific">Aaosphaeria arxii CBS 175.79</name>
    <dbReference type="NCBI Taxonomy" id="1450172"/>
    <lineage>
        <taxon>Eukaryota</taxon>
        <taxon>Fungi</taxon>
        <taxon>Dikarya</taxon>
        <taxon>Ascomycota</taxon>
        <taxon>Pezizomycotina</taxon>
        <taxon>Dothideomycetes</taxon>
        <taxon>Pleosporomycetidae</taxon>
        <taxon>Pleosporales</taxon>
        <taxon>Pleosporales incertae sedis</taxon>
        <taxon>Aaosphaeria</taxon>
    </lineage>
</organism>